<dbReference type="OrthoDB" id="9791537at2"/>
<feature type="transmembrane region" description="Helical" evidence="2">
    <location>
        <begin position="135"/>
        <end position="155"/>
    </location>
</feature>
<keyword evidence="2" id="KW-0472">Membrane</keyword>
<feature type="transmembrane region" description="Helical" evidence="2">
    <location>
        <begin position="274"/>
        <end position="293"/>
    </location>
</feature>
<feature type="transmembrane region" description="Helical" evidence="2">
    <location>
        <begin position="100"/>
        <end position="123"/>
    </location>
</feature>
<keyword evidence="2" id="KW-0812">Transmembrane</keyword>
<reference evidence="4 5" key="1">
    <citation type="submission" date="2019-06" db="EMBL/GenBank/DDBJ databases">
        <title>Draft genome of Aliikangiella marina GYP-15.</title>
        <authorList>
            <person name="Wang G."/>
        </authorList>
    </citation>
    <scope>NUCLEOTIDE SEQUENCE [LARGE SCALE GENOMIC DNA]</scope>
    <source>
        <strain evidence="4 5">GYP-15</strain>
    </source>
</reference>
<keyword evidence="2" id="KW-1133">Transmembrane helix</keyword>
<dbReference type="Gene3D" id="1.10.260.40">
    <property type="entry name" value="lambda repressor-like DNA-binding domains"/>
    <property type="match status" value="1"/>
</dbReference>
<comment type="caution">
    <text evidence="4">The sequence shown here is derived from an EMBL/GenBank/DDBJ whole genome shotgun (WGS) entry which is preliminary data.</text>
</comment>
<proteinExistence type="predicted"/>
<sequence>MILADKIIKLRKQFAWSQEELADKMGVSRQSVSKWESTNSIPDLNKIIKLAEIFGVTTDYLLKDNIETIESINGEVEPTINSISLNQANRYVDMKNTMSFIIVKGVLLCLFSVVPLFYLLSLVQTQQMDIDSNTATVSGIIIMLVMVTFGVSFFVRTGQFSNELASIEEDEFELEYGVKSIFKEKLEMITSSYHQKLSIGIALFILSVVPFLYVAITNGSTEKILTMLCVLFFMIGAGLYIIIPASAQYNAYSLLIKEGDYHPREKDKNKNIEALAAFYWPLLVAIYLGWSFWTMQWGVTWIVFPVGAVLFAALVGLMGLISKTKS</sequence>
<dbReference type="PANTHER" id="PTHR46558">
    <property type="entry name" value="TRACRIPTIONAL REGULATORY PROTEIN-RELATED-RELATED"/>
    <property type="match status" value="1"/>
</dbReference>
<feature type="transmembrane region" description="Helical" evidence="2">
    <location>
        <begin position="197"/>
        <end position="218"/>
    </location>
</feature>
<gene>
    <name evidence="4" type="ORF">FLL45_14890</name>
</gene>
<feature type="transmembrane region" description="Helical" evidence="2">
    <location>
        <begin position="299"/>
        <end position="321"/>
    </location>
</feature>
<dbReference type="Pfam" id="PF01381">
    <property type="entry name" value="HTH_3"/>
    <property type="match status" value="1"/>
</dbReference>
<feature type="transmembrane region" description="Helical" evidence="2">
    <location>
        <begin position="224"/>
        <end position="243"/>
    </location>
</feature>
<dbReference type="Proteomes" id="UP000317839">
    <property type="component" value="Unassembled WGS sequence"/>
</dbReference>
<keyword evidence="5" id="KW-1185">Reference proteome</keyword>
<evidence type="ECO:0000256" key="2">
    <source>
        <dbReference type="SAM" id="Phobius"/>
    </source>
</evidence>
<dbReference type="PANTHER" id="PTHR46558:SF15">
    <property type="entry name" value="HELIX-TURN-HELIX DOMAIN PROTEIN"/>
    <property type="match status" value="1"/>
</dbReference>
<dbReference type="EMBL" id="VIKR01000004">
    <property type="protein sequence ID" value="TQV73190.1"/>
    <property type="molecule type" value="Genomic_DNA"/>
</dbReference>
<dbReference type="AlphaFoldDB" id="A0A545T7I7"/>
<dbReference type="SMART" id="SM00530">
    <property type="entry name" value="HTH_XRE"/>
    <property type="match status" value="1"/>
</dbReference>
<keyword evidence="1" id="KW-0238">DNA-binding</keyword>
<protein>
    <submittedName>
        <fullName evidence="4">Helix-turn-helix transcriptional regulator</fullName>
    </submittedName>
</protein>
<evidence type="ECO:0000259" key="3">
    <source>
        <dbReference type="PROSITE" id="PS50943"/>
    </source>
</evidence>
<evidence type="ECO:0000313" key="5">
    <source>
        <dbReference type="Proteomes" id="UP000317839"/>
    </source>
</evidence>
<evidence type="ECO:0000256" key="1">
    <source>
        <dbReference type="ARBA" id="ARBA00023125"/>
    </source>
</evidence>
<evidence type="ECO:0000313" key="4">
    <source>
        <dbReference type="EMBL" id="TQV73190.1"/>
    </source>
</evidence>
<organism evidence="4 5">
    <name type="scientific">Aliikangiella marina</name>
    <dbReference type="NCBI Taxonomy" id="1712262"/>
    <lineage>
        <taxon>Bacteria</taxon>
        <taxon>Pseudomonadati</taxon>
        <taxon>Pseudomonadota</taxon>
        <taxon>Gammaproteobacteria</taxon>
        <taxon>Oceanospirillales</taxon>
        <taxon>Pleioneaceae</taxon>
        <taxon>Aliikangiella</taxon>
    </lineage>
</organism>
<dbReference type="SUPFAM" id="SSF47413">
    <property type="entry name" value="lambda repressor-like DNA-binding domains"/>
    <property type="match status" value="1"/>
</dbReference>
<dbReference type="PROSITE" id="PS50943">
    <property type="entry name" value="HTH_CROC1"/>
    <property type="match status" value="1"/>
</dbReference>
<name>A0A545T7I7_9GAMM</name>
<dbReference type="InterPro" id="IPR001387">
    <property type="entry name" value="Cro/C1-type_HTH"/>
</dbReference>
<dbReference type="CDD" id="cd00093">
    <property type="entry name" value="HTH_XRE"/>
    <property type="match status" value="1"/>
</dbReference>
<dbReference type="GO" id="GO:0003677">
    <property type="term" value="F:DNA binding"/>
    <property type="evidence" value="ECO:0007669"/>
    <property type="project" value="UniProtKB-KW"/>
</dbReference>
<feature type="domain" description="HTH cro/C1-type" evidence="3">
    <location>
        <begin position="7"/>
        <end position="61"/>
    </location>
</feature>
<dbReference type="InterPro" id="IPR010982">
    <property type="entry name" value="Lambda_DNA-bd_dom_sf"/>
</dbReference>
<accession>A0A545T7I7</accession>